<feature type="chain" id="PRO_5038796042" evidence="2">
    <location>
        <begin position="21"/>
        <end position="258"/>
    </location>
</feature>
<comment type="caution">
    <text evidence="3">The sequence shown here is derived from an EMBL/GenBank/DDBJ whole genome shotgun (WGS) entry which is preliminary data.</text>
</comment>
<dbReference type="OrthoDB" id="9830385at2"/>
<feature type="compositionally biased region" description="Basic and acidic residues" evidence="1">
    <location>
        <begin position="24"/>
        <end position="33"/>
    </location>
</feature>
<accession>A0A3N2CQC2</accession>
<dbReference type="PROSITE" id="PS51257">
    <property type="entry name" value="PROKAR_LIPOPROTEIN"/>
    <property type="match status" value="1"/>
</dbReference>
<name>A0A3N2CQC2_9ACTN</name>
<evidence type="ECO:0000256" key="2">
    <source>
        <dbReference type="SAM" id="SignalP"/>
    </source>
</evidence>
<sequence>MSRRAAAVALSLALCLTAAGCQRGQDDELEPRPTRTVTTTPSPTLQPPATVPLGGASGFTDDGLVWAQGSELHVGGRTLDLAPVTVEGLVATPDGAYVLARGELWSVDLRRAEGTTLPGVERVGLSRDGRRLLVDLRGDTRRRAYDLATGRLVPGPAPAALTARARAAGPGEYAVTSAADGTPRVTGPDGTEVTVPDLPERFVPEAWSTPTTVAGRATAADGATSHVSCRLDGAARCTTLGDPEADEPVVLAVAALPG</sequence>
<feature type="region of interest" description="Disordered" evidence="1">
    <location>
        <begin position="23"/>
        <end position="49"/>
    </location>
</feature>
<proteinExistence type="predicted"/>
<dbReference type="AlphaFoldDB" id="A0A3N2CQC2"/>
<dbReference type="EMBL" id="RKHO01000001">
    <property type="protein sequence ID" value="ROR89725.1"/>
    <property type="molecule type" value="Genomic_DNA"/>
</dbReference>
<keyword evidence="2" id="KW-0732">Signal</keyword>
<feature type="signal peptide" evidence="2">
    <location>
        <begin position="1"/>
        <end position="20"/>
    </location>
</feature>
<keyword evidence="4" id="KW-1185">Reference proteome</keyword>
<dbReference type="RefSeq" id="WP_123389008.1">
    <property type="nucleotide sequence ID" value="NZ_RKHO01000001.1"/>
</dbReference>
<dbReference type="InterPro" id="IPR011048">
    <property type="entry name" value="Haem_d1_sf"/>
</dbReference>
<evidence type="ECO:0000313" key="3">
    <source>
        <dbReference type="EMBL" id="ROR89725.1"/>
    </source>
</evidence>
<gene>
    <name evidence="3" type="ORF">EDD33_0554</name>
</gene>
<evidence type="ECO:0000256" key="1">
    <source>
        <dbReference type="SAM" id="MobiDB-lite"/>
    </source>
</evidence>
<dbReference type="Proteomes" id="UP000281738">
    <property type="component" value="Unassembled WGS sequence"/>
</dbReference>
<evidence type="ECO:0000313" key="4">
    <source>
        <dbReference type="Proteomes" id="UP000281738"/>
    </source>
</evidence>
<protein>
    <submittedName>
        <fullName evidence="3">Uncharacterized protein</fullName>
    </submittedName>
</protein>
<dbReference type="SUPFAM" id="SSF51004">
    <property type="entry name" value="C-terminal (heme d1) domain of cytochrome cd1-nitrite reductase"/>
    <property type="match status" value="1"/>
</dbReference>
<reference evidence="3 4" key="1">
    <citation type="submission" date="2018-11" db="EMBL/GenBank/DDBJ databases">
        <title>Sequencing the genomes of 1000 actinobacteria strains.</title>
        <authorList>
            <person name="Klenk H.-P."/>
        </authorList>
    </citation>
    <scope>NUCLEOTIDE SEQUENCE [LARGE SCALE GENOMIC DNA]</scope>
    <source>
        <strain evidence="3 4">DSM 12652</strain>
    </source>
</reference>
<organism evidence="3 4">
    <name type="scientific">Nocardioides aurantiacus</name>
    <dbReference type="NCBI Taxonomy" id="86796"/>
    <lineage>
        <taxon>Bacteria</taxon>
        <taxon>Bacillati</taxon>
        <taxon>Actinomycetota</taxon>
        <taxon>Actinomycetes</taxon>
        <taxon>Propionibacteriales</taxon>
        <taxon>Nocardioidaceae</taxon>
        <taxon>Nocardioides</taxon>
    </lineage>
</organism>
<feature type="compositionally biased region" description="Low complexity" evidence="1">
    <location>
        <begin position="34"/>
        <end position="43"/>
    </location>
</feature>